<evidence type="ECO:0000259" key="11">
    <source>
        <dbReference type="Pfam" id="PF00999"/>
    </source>
</evidence>
<dbReference type="InterPro" id="IPR006153">
    <property type="entry name" value="Cation/H_exchanger_TM"/>
</dbReference>
<feature type="region of interest" description="Disordered" evidence="9">
    <location>
        <begin position="597"/>
        <end position="627"/>
    </location>
</feature>
<evidence type="ECO:0000256" key="5">
    <source>
        <dbReference type="ARBA" id="ARBA00022692"/>
    </source>
</evidence>
<feature type="transmembrane region" description="Helical" evidence="10">
    <location>
        <begin position="195"/>
        <end position="217"/>
    </location>
</feature>
<feature type="transmembrane region" description="Helical" evidence="10">
    <location>
        <begin position="307"/>
        <end position="327"/>
    </location>
</feature>
<evidence type="ECO:0000256" key="10">
    <source>
        <dbReference type="SAM" id="Phobius"/>
    </source>
</evidence>
<dbReference type="InterPro" id="IPR038770">
    <property type="entry name" value="Na+/solute_symporter_sf"/>
</dbReference>
<keyword evidence="5 10" id="KW-0812">Transmembrane</keyword>
<feature type="transmembrane region" description="Helical" evidence="10">
    <location>
        <begin position="124"/>
        <end position="146"/>
    </location>
</feature>
<keyword evidence="4" id="KW-1003">Cell membrane</keyword>
<keyword evidence="7" id="KW-0406">Ion transport</keyword>
<organism evidence="13 14">
    <name type="scientific">Seohaeicola saemankumensis</name>
    <dbReference type="NCBI Taxonomy" id="481181"/>
    <lineage>
        <taxon>Bacteria</taxon>
        <taxon>Pseudomonadati</taxon>
        <taxon>Pseudomonadota</taxon>
        <taxon>Alphaproteobacteria</taxon>
        <taxon>Rhodobacterales</taxon>
        <taxon>Roseobacteraceae</taxon>
        <taxon>Seohaeicola</taxon>
    </lineage>
</organism>
<evidence type="ECO:0000256" key="7">
    <source>
        <dbReference type="ARBA" id="ARBA00023065"/>
    </source>
</evidence>
<feature type="transmembrane region" description="Helical" evidence="10">
    <location>
        <begin position="12"/>
        <end position="30"/>
    </location>
</feature>
<dbReference type="PANTHER" id="PTHR32507:SF0">
    <property type="entry name" value="NA(+)_H(+) ANTIPORTER 2-RELATED"/>
    <property type="match status" value="1"/>
</dbReference>
<evidence type="ECO:0000256" key="3">
    <source>
        <dbReference type="ARBA" id="ARBA00022449"/>
    </source>
</evidence>
<proteinExistence type="predicted"/>
<keyword evidence="8 10" id="KW-0472">Membrane</keyword>
<feature type="transmembrane region" description="Helical" evidence="10">
    <location>
        <begin position="167"/>
        <end position="189"/>
    </location>
</feature>
<feature type="transmembrane region" description="Helical" evidence="10">
    <location>
        <begin position="278"/>
        <end position="295"/>
    </location>
</feature>
<feature type="transmembrane region" description="Helical" evidence="10">
    <location>
        <begin position="339"/>
        <end position="358"/>
    </location>
</feature>
<dbReference type="EMBL" id="JBHTKR010000001">
    <property type="protein sequence ID" value="MFD1193747.1"/>
    <property type="molecule type" value="Genomic_DNA"/>
</dbReference>
<accession>A0ABW3T9Z1</accession>
<evidence type="ECO:0000256" key="9">
    <source>
        <dbReference type="SAM" id="MobiDB-lite"/>
    </source>
</evidence>
<feature type="domain" description="RCK N-terminal" evidence="12">
    <location>
        <begin position="409"/>
        <end position="500"/>
    </location>
</feature>
<evidence type="ECO:0000313" key="13">
    <source>
        <dbReference type="EMBL" id="MFD1193747.1"/>
    </source>
</evidence>
<evidence type="ECO:0000313" key="14">
    <source>
        <dbReference type="Proteomes" id="UP001597151"/>
    </source>
</evidence>
<dbReference type="Pfam" id="PF02254">
    <property type="entry name" value="TrkA_N"/>
    <property type="match status" value="1"/>
</dbReference>
<feature type="transmembrane region" description="Helical" evidence="10">
    <location>
        <begin position="66"/>
        <end position="86"/>
    </location>
</feature>
<evidence type="ECO:0000256" key="6">
    <source>
        <dbReference type="ARBA" id="ARBA00022989"/>
    </source>
</evidence>
<protein>
    <submittedName>
        <fullName evidence="13">Cation:proton antiporter</fullName>
    </submittedName>
</protein>
<keyword evidence="14" id="KW-1185">Reference proteome</keyword>
<feature type="transmembrane region" description="Helical" evidence="10">
    <location>
        <begin position="37"/>
        <end position="54"/>
    </location>
</feature>
<feature type="transmembrane region" description="Helical" evidence="10">
    <location>
        <begin position="370"/>
        <end position="389"/>
    </location>
</feature>
<comment type="caution">
    <text evidence="13">The sequence shown here is derived from an EMBL/GenBank/DDBJ whole genome shotgun (WGS) entry which is preliminary data.</text>
</comment>
<sequence length="627" mass="65820">MTGPEGAALDPVTAFALVGALGVGAQQLAWRLNMPAIVFMLLAGVLAGPVFGIFDPARDIEVLKGPLISIAVAIILFEGGLTLNIHTLRDAAQGVMRLVVIGAPLGWLLSTLALRHGAGLSWEAATVFGGIMIVTGPTVIAPLLRSARLSRRPAALLQWEAIVNDPIGALAAVLAFQVVMVAQTGATALAAAQHLALGVLVASALGAAGGFGLAYAFRRGKVPEFMKVPVLFVTLLGIFALSDSVLHESGLLAVTIMGIVIANANLPSYEELRRFKEHATVLLVSGVFILLAAGLDFSELARLDWRAVIFVLAVVLVVRPLTVMVSLVGTGLPWAERWLIALTGPRGVVLVAVAGLFGERLSALGIEDGALIGPLAFALVVATVVLHGFTLTPFARFLGLTGGEKPGLLLVGGSRWSTAFATILKQADVPVLMTDPNHGHLRAARSLGISTFYGDVLSEAAEHNIELVSYATLVAVTDNDPYNTLVATDLAPEFGRENVYQLTREKESRARHALPSTLGGRAFAQGKTYAELEGMIRDGWAFRLTRLTAAYRLEDWRAEMGDALLVLVIQPSGDLRLPFKGDTLKGGEGVRLVYMAPQGAGRGGDTAPSRPGVDDLPAGPAARAAAD</sequence>
<dbReference type="Gene3D" id="3.40.50.720">
    <property type="entry name" value="NAD(P)-binding Rossmann-like Domain"/>
    <property type="match status" value="1"/>
</dbReference>
<reference evidence="14" key="1">
    <citation type="journal article" date="2019" name="Int. J. Syst. Evol. Microbiol.">
        <title>The Global Catalogue of Microorganisms (GCM) 10K type strain sequencing project: providing services to taxonomists for standard genome sequencing and annotation.</title>
        <authorList>
            <consortium name="The Broad Institute Genomics Platform"/>
            <consortium name="The Broad Institute Genome Sequencing Center for Infectious Disease"/>
            <person name="Wu L."/>
            <person name="Ma J."/>
        </authorList>
    </citation>
    <scope>NUCLEOTIDE SEQUENCE [LARGE SCALE GENOMIC DNA]</scope>
    <source>
        <strain evidence="14">CCUG 55328</strain>
    </source>
</reference>
<dbReference type="InterPro" id="IPR036291">
    <property type="entry name" value="NAD(P)-bd_dom_sf"/>
</dbReference>
<feature type="transmembrane region" description="Helical" evidence="10">
    <location>
        <begin position="224"/>
        <end position="242"/>
    </location>
</feature>
<evidence type="ECO:0000259" key="12">
    <source>
        <dbReference type="Pfam" id="PF02254"/>
    </source>
</evidence>
<name>A0ABW3T9Z1_9RHOB</name>
<feature type="compositionally biased region" description="Low complexity" evidence="9">
    <location>
        <begin position="617"/>
        <end position="627"/>
    </location>
</feature>
<evidence type="ECO:0000256" key="2">
    <source>
        <dbReference type="ARBA" id="ARBA00022448"/>
    </source>
</evidence>
<dbReference type="Gene3D" id="1.20.1530.20">
    <property type="match status" value="1"/>
</dbReference>
<dbReference type="RefSeq" id="WP_380789046.1">
    <property type="nucleotide sequence ID" value="NZ_JBHTKR010000001.1"/>
</dbReference>
<gene>
    <name evidence="13" type="ORF">ACFQ3C_03565</name>
</gene>
<evidence type="ECO:0000256" key="4">
    <source>
        <dbReference type="ARBA" id="ARBA00022475"/>
    </source>
</evidence>
<dbReference type="PANTHER" id="PTHR32507">
    <property type="entry name" value="NA(+)/H(+) ANTIPORTER 1"/>
    <property type="match status" value="1"/>
</dbReference>
<dbReference type="InterPro" id="IPR003148">
    <property type="entry name" value="RCK_N"/>
</dbReference>
<dbReference type="Pfam" id="PF00999">
    <property type="entry name" value="Na_H_Exchanger"/>
    <property type="match status" value="1"/>
</dbReference>
<keyword evidence="6 10" id="KW-1133">Transmembrane helix</keyword>
<comment type="subcellular location">
    <subcellularLocation>
        <location evidence="1">Cell membrane</location>
        <topology evidence="1">Multi-pass membrane protein</topology>
    </subcellularLocation>
</comment>
<keyword evidence="3" id="KW-0050">Antiport</keyword>
<feature type="domain" description="Cation/H+ exchanger transmembrane" evidence="11">
    <location>
        <begin position="23"/>
        <end position="395"/>
    </location>
</feature>
<dbReference type="Proteomes" id="UP001597151">
    <property type="component" value="Unassembled WGS sequence"/>
</dbReference>
<evidence type="ECO:0000256" key="1">
    <source>
        <dbReference type="ARBA" id="ARBA00004651"/>
    </source>
</evidence>
<dbReference type="SUPFAM" id="SSF51735">
    <property type="entry name" value="NAD(P)-binding Rossmann-fold domains"/>
    <property type="match status" value="1"/>
</dbReference>
<evidence type="ECO:0000256" key="8">
    <source>
        <dbReference type="ARBA" id="ARBA00023136"/>
    </source>
</evidence>
<feature type="transmembrane region" description="Helical" evidence="10">
    <location>
        <begin position="98"/>
        <end position="118"/>
    </location>
</feature>
<keyword evidence="2" id="KW-0813">Transport</keyword>